<dbReference type="InterPro" id="IPR013517">
    <property type="entry name" value="FG-GAP"/>
</dbReference>
<dbReference type="Gene3D" id="2.130.10.130">
    <property type="entry name" value="Integrin alpha, N-terminal"/>
    <property type="match status" value="4"/>
</dbReference>
<dbReference type="Proteomes" id="UP000480178">
    <property type="component" value="Chromosome"/>
</dbReference>
<dbReference type="KEGG" id="rhoz:GXP67_26040"/>
<organism evidence="3 4">
    <name type="scientific">Rhodocytophaga rosea</name>
    <dbReference type="NCBI Taxonomy" id="2704465"/>
    <lineage>
        <taxon>Bacteria</taxon>
        <taxon>Pseudomonadati</taxon>
        <taxon>Bacteroidota</taxon>
        <taxon>Cytophagia</taxon>
        <taxon>Cytophagales</taxon>
        <taxon>Rhodocytophagaceae</taxon>
        <taxon>Rhodocytophaga</taxon>
    </lineage>
</organism>
<dbReference type="PANTHER" id="PTHR16026:SF0">
    <property type="entry name" value="CARTILAGE ACIDIC PROTEIN 1"/>
    <property type="match status" value="1"/>
</dbReference>
<dbReference type="SUPFAM" id="SSF69318">
    <property type="entry name" value="Integrin alpha N-terminal domain"/>
    <property type="match status" value="3"/>
</dbReference>
<dbReference type="AlphaFoldDB" id="A0A6C0GQS7"/>
<gene>
    <name evidence="3" type="ORF">GXP67_26040</name>
</gene>
<dbReference type="EMBL" id="CP048222">
    <property type="protein sequence ID" value="QHT69860.1"/>
    <property type="molecule type" value="Genomic_DNA"/>
</dbReference>
<evidence type="ECO:0000313" key="3">
    <source>
        <dbReference type="EMBL" id="QHT69860.1"/>
    </source>
</evidence>
<dbReference type="RefSeq" id="WP_162445843.1">
    <property type="nucleotide sequence ID" value="NZ_CP048222.1"/>
</dbReference>
<evidence type="ECO:0000313" key="4">
    <source>
        <dbReference type="Proteomes" id="UP000480178"/>
    </source>
</evidence>
<accession>A0A6C0GQS7</accession>
<dbReference type="InterPro" id="IPR028994">
    <property type="entry name" value="Integrin_alpha_N"/>
</dbReference>
<dbReference type="InterPro" id="IPR011519">
    <property type="entry name" value="UnbV_ASPIC"/>
</dbReference>
<name>A0A6C0GQS7_9BACT</name>
<dbReference type="PANTHER" id="PTHR16026">
    <property type="entry name" value="CARTILAGE ACIDIC PROTEIN 1"/>
    <property type="match status" value="1"/>
</dbReference>
<dbReference type="InterPro" id="IPR027039">
    <property type="entry name" value="Crtac1"/>
</dbReference>
<evidence type="ECO:0000256" key="1">
    <source>
        <dbReference type="ARBA" id="ARBA00022729"/>
    </source>
</evidence>
<evidence type="ECO:0000259" key="2">
    <source>
        <dbReference type="Pfam" id="PF07593"/>
    </source>
</evidence>
<proteinExistence type="predicted"/>
<feature type="domain" description="ASPIC/UnbV" evidence="2">
    <location>
        <begin position="515"/>
        <end position="581"/>
    </location>
</feature>
<keyword evidence="1" id="KW-0732">Signal</keyword>
<keyword evidence="4" id="KW-1185">Reference proteome</keyword>
<protein>
    <submittedName>
        <fullName evidence="3">VCBS repeat-containing protein</fullName>
    </submittedName>
</protein>
<reference evidence="3 4" key="1">
    <citation type="submission" date="2020-01" db="EMBL/GenBank/DDBJ databases">
        <authorList>
            <person name="Kim M.K."/>
        </authorList>
    </citation>
    <scope>NUCLEOTIDE SEQUENCE [LARGE SCALE GENOMIC DNA]</scope>
    <source>
        <strain evidence="3 4">172606-1</strain>
    </source>
</reference>
<dbReference type="PROSITE" id="PS51257">
    <property type="entry name" value="PROKAR_LIPOPROTEIN"/>
    <property type="match status" value="1"/>
</dbReference>
<dbReference type="Pfam" id="PF07593">
    <property type="entry name" value="UnbV_ASPIC"/>
    <property type="match status" value="1"/>
</dbReference>
<sequence>MKIAYTLVVSLLLLAACRPNNDSRLFELVPASETGITFANTITTSDSMNALNFDYIYNGGGVAVGDVNNDSLPDIYFTGNMVSGKLYLNKGNFQFEDITEKAGVSTTKWTTGVAMVDINTDGLLDLYVCVAGKDSTQSANLLFVSNGNGTFTEKAKEYGLADTGYSTQAAFFDYDNDGDLDMYLLTNAYENFNRNITRPKFTKGEGKSTDRLYRNNGDHTFTNVSKEAGILVEGYGLGVAVSDINQDGWPDVYVANDFLTNDLLWINNQNGTFTESAARYMKHQSHNGMGTDVADYNNDGLVDIVVLDMLPEDNLRQKTMFPAPNYDRFEQTLQYGYIPQYIRNTLQLNNGNGTFSEIGQLAGIHNTDWSWSALFADYDNDGLKDLLITNGYRKDVTNMDFITYSRENSMFGTDETNKKRMAGELDKLAGANVHNYIFRNKGDLTFEDKSLTWGMSEPGYSNGAAYADLDQDGDLDLVVNNIDQKASIYRNNADKVLTHTYLQIELIGTDLNKHGIGTKIELVSGGKKQFQEQTLYRGYKSTVDPLIHFGLGSITKVDTLTVTWPDGKLQQLYNVAAKQRLVIDYKQSKVPESVQVPAHIPSQTLFTNISGRNGLVYKHQESDYVDFKIQPLLPHKFSQNGPGIAVGDADGNGLDDVYVGGAAGKSGVLFFQSSSGTFESHEVAKQREEDMGSLFFDADKDGDLDLYVASGGSEFEENSAYYQDRLYVNDGKGNFTHQSAALPEMRTSGSCVTAADYDQDGDLDLFVGGRIVPGKYPMPARSYILQNNGGKFTDITAQLCQELQKPGLVTAALWTDFNNDNQIDLIVTGEWMPVSFFENKNGRLTNVTNNAGTAQATGWWNSLTSGDFDQDGDMDYVAGNLGLNTKYKASEKEPVCVYAKDYDQNGSIDPILCYYIMGENHPTHPRDALIDQINGMRGRFPRYEQYGKATLDKVLTKQELEGALVVRSEYFQSAYIENQGNGKFVMRPLPIQAQVAPVFGMLSRDFDGDGQLDVLLTGNSYAAEVQTGQYDASVGLLLKGDGKGDFSPVPVTKSGFFVNKDAKGIAELMDSKGNPLVLVACNADSLESFTYKSTTESIKLLPSDQYAILTHKNGKKSKQEFYYGSAYLSQSARVLKLSEDIIAATIYESNGKSRVVTIKAGLAVIRQP</sequence>
<dbReference type="Pfam" id="PF13517">
    <property type="entry name" value="FG-GAP_3"/>
    <property type="match status" value="7"/>
</dbReference>